<evidence type="ECO:0000313" key="3">
    <source>
        <dbReference type="Proteomes" id="UP000199687"/>
    </source>
</evidence>
<accession>A0A1H9VXN6</accession>
<evidence type="ECO:0000313" key="2">
    <source>
        <dbReference type="EMBL" id="SES26281.1"/>
    </source>
</evidence>
<keyword evidence="1" id="KW-1133">Transmembrane helix</keyword>
<organism evidence="2 3">
    <name type="scientific">Gracilibacillus ureilyticus</name>
    <dbReference type="NCBI Taxonomy" id="531814"/>
    <lineage>
        <taxon>Bacteria</taxon>
        <taxon>Bacillati</taxon>
        <taxon>Bacillota</taxon>
        <taxon>Bacilli</taxon>
        <taxon>Bacillales</taxon>
        <taxon>Bacillaceae</taxon>
        <taxon>Gracilibacillus</taxon>
    </lineage>
</organism>
<keyword evidence="1" id="KW-0472">Membrane</keyword>
<protein>
    <submittedName>
        <fullName evidence="2">Uncharacterized protein</fullName>
    </submittedName>
</protein>
<dbReference type="OrthoDB" id="2971403at2"/>
<keyword evidence="3" id="KW-1185">Reference proteome</keyword>
<dbReference type="RefSeq" id="WP_089744258.1">
    <property type="nucleotide sequence ID" value="NZ_FOGL01000029.1"/>
</dbReference>
<dbReference type="STRING" id="531814.SAMN04487944_12921"/>
<dbReference type="AlphaFoldDB" id="A0A1H9VXN6"/>
<dbReference type="Proteomes" id="UP000199687">
    <property type="component" value="Unassembled WGS sequence"/>
</dbReference>
<proteinExistence type="predicted"/>
<dbReference type="EMBL" id="FOGL01000029">
    <property type="protein sequence ID" value="SES26281.1"/>
    <property type="molecule type" value="Genomic_DNA"/>
</dbReference>
<evidence type="ECO:0000256" key="1">
    <source>
        <dbReference type="SAM" id="Phobius"/>
    </source>
</evidence>
<name>A0A1H9VXN6_9BACI</name>
<sequence>MERITGKTFCYVSIFLIVLLLFSITTFAATSSATKKVGDSSATGSVIYATGGYAELRADVNGGTGTGYAELWESKSWWPDEELYDINVNASNKPAANIDYYLTRNNGYYVKATGDTSINHTAKLID</sequence>
<gene>
    <name evidence="2" type="ORF">SAMN04487944_12921</name>
</gene>
<feature type="transmembrane region" description="Helical" evidence="1">
    <location>
        <begin position="9"/>
        <end position="29"/>
    </location>
</feature>
<reference evidence="2 3" key="1">
    <citation type="submission" date="2016-10" db="EMBL/GenBank/DDBJ databases">
        <authorList>
            <person name="de Groot N.N."/>
        </authorList>
    </citation>
    <scope>NUCLEOTIDE SEQUENCE [LARGE SCALE GENOMIC DNA]</scope>
    <source>
        <strain evidence="2 3">CGMCC 1.7727</strain>
    </source>
</reference>
<keyword evidence="1" id="KW-0812">Transmembrane</keyword>